<feature type="domain" description="RNA polymerase sigma-70 region 2" evidence="6">
    <location>
        <begin position="21"/>
        <end position="86"/>
    </location>
</feature>
<dbReference type="PANTHER" id="PTHR43133:SF8">
    <property type="entry name" value="RNA POLYMERASE SIGMA FACTOR HI_1459-RELATED"/>
    <property type="match status" value="1"/>
</dbReference>
<dbReference type="Pfam" id="PF04542">
    <property type="entry name" value="Sigma70_r2"/>
    <property type="match status" value="1"/>
</dbReference>
<sequence length="176" mass="20715">MKEQEIVKLLLQKEEEGMKALLKHYGPLMRYIIAPVLSNEQDREDCLFEVAMKVWEKAGKYDPKRGSFHAWLTAVTRNGALNYKRSIFLHSNTVEIPEDMPSTELNPEDEAICRERQAAVYDALQHLSSKERTLFYRKYYYMQSTEQIASEMNMTKRDVEGKLYRLKKKLRRMLGG</sequence>
<dbReference type="InterPro" id="IPR014284">
    <property type="entry name" value="RNA_pol_sigma-70_dom"/>
</dbReference>
<dbReference type="InterPro" id="IPR013324">
    <property type="entry name" value="RNA_pol_sigma_r3/r4-like"/>
</dbReference>
<evidence type="ECO:0000256" key="1">
    <source>
        <dbReference type="ARBA" id="ARBA00010641"/>
    </source>
</evidence>
<dbReference type="Proteomes" id="UP001652442">
    <property type="component" value="Unassembled WGS sequence"/>
</dbReference>
<dbReference type="SUPFAM" id="SSF88946">
    <property type="entry name" value="Sigma2 domain of RNA polymerase sigma factors"/>
    <property type="match status" value="1"/>
</dbReference>
<dbReference type="RefSeq" id="WP_158426339.1">
    <property type="nucleotide sequence ID" value="NZ_JAOQJQ010000009.1"/>
</dbReference>
<dbReference type="Gene3D" id="1.10.1740.10">
    <property type="match status" value="1"/>
</dbReference>
<dbReference type="InterPro" id="IPR036388">
    <property type="entry name" value="WH-like_DNA-bd_sf"/>
</dbReference>
<evidence type="ECO:0000256" key="5">
    <source>
        <dbReference type="ARBA" id="ARBA00023163"/>
    </source>
</evidence>
<dbReference type="InterPro" id="IPR007627">
    <property type="entry name" value="RNA_pol_sigma70_r2"/>
</dbReference>
<proteinExistence type="inferred from homology"/>
<comment type="similarity">
    <text evidence="1">Belongs to the sigma-70 factor family. ECF subfamily.</text>
</comment>
<dbReference type="InterPro" id="IPR013325">
    <property type="entry name" value="RNA_pol_sigma_r2"/>
</dbReference>
<dbReference type="InterPro" id="IPR013249">
    <property type="entry name" value="RNA_pol_sigma70_r4_t2"/>
</dbReference>
<dbReference type="Gene3D" id="1.10.10.10">
    <property type="entry name" value="Winged helix-like DNA-binding domain superfamily/Winged helix DNA-binding domain"/>
    <property type="match status" value="1"/>
</dbReference>
<evidence type="ECO:0000256" key="3">
    <source>
        <dbReference type="ARBA" id="ARBA00023082"/>
    </source>
</evidence>
<organism evidence="8 9">
    <name type="scientific">Brotonthovivens ammoniilytica</name>
    <dbReference type="NCBI Taxonomy" id="2981725"/>
    <lineage>
        <taxon>Bacteria</taxon>
        <taxon>Bacillati</taxon>
        <taxon>Bacillota</taxon>
        <taxon>Clostridia</taxon>
        <taxon>Lachnospirales</taxon>
        <taxon>Lachnospiraceae</taxon>
        <taxon>Brotonthovivens</taxon>
    </lineage>
</organism>
<dbReference type="SUPFAM" id="SSF88659">
    <property type="entry name" value="Sigma3 and sigma4 domains of RNA polymerase sigma factors"/>
    <property type="match status" value="1"/>
</dbReference>
<name>A0ABT2TN79_9FIRM</name>
<keyword evidence="2" id="KW-0805">Transcription regulation</keyword>
<keyword evidence="3" id="KW-0731">Sigma factor</keyword>
<keyword evidence="9" id="KW-1185">Reference proteome</keyword>
<evidence type="ECO:0000313" key="9">
    <source>
        <dbReference type="Proteomes" id="UP001652442"/>
    </source>
</evidence>
<dbReference type="Pfam" id="PF08281">
    <property type="entry name" value="Sigma70_r4_2"/>
    <property type="match status" value="1"/>
</dbReference>
<evidence type="ECO:0000256" key="4">
    <source>
        <dbReference type="ARBA" id="ARBA00023125"/>
    </source>
</evidence>
<comment type="caution">
    <text evidence="8">The sequence shown here is derived from an EMBL/GenBank/DDBJ whole genome shotgun (WGS) entry which is preliminary data.</text>
</comment>
<protein>
    <submittedName>
        <fullName evidence="8">Sigma-70 family RNA polymerase sigma factor</fullName>
    </submittedName>
</protein>
<evidence type="ECO:0000259" key="7">
    <source>
        <dbReference type="Pfam" id="PF08281"/>
    </source>
</evidence>
<dbReference type="InterPro" id="IPR039425">
    <property type="entry name" value="RNA_pol_sigma-70-like"/>
</dbReference>
<feature type="domain" description="RNA polymerase sigma factor 70 region 4 type 2" evidence="7">
    <location>
        <begin position="119"/>
        <end position="170"/>
    </location>
</feature>
<keyword evidence="4" id="KW-0238">DNA-binding</keyword>
<dbReference type="PANTHER" id="PTHR43133">
    <property type="entry name" value="RNA POLYMERASE ECF-TYPE SIGMA FACTO"/>
    <property type="match status" value="1"/>
</dbReference>
<evidence type="ECO:0000256" key="2">
    <source>
        <dbReference type="ARBA" id="ARBA00023015"/>
    </source>
</evidence>
<dbReference type="EMBL" id="JAOQJQ010000009">
    <property type="protein sequence ID" value="MCU6763698.1"/>
    <property type="molecule type" value="Genomic_DNA"/>
</dbReference>
<keyword evidence="5" id="KW-0804">Transcription</keyword>
<dbReference type="NCBIfam" id="TIGR02937">
    <property type="entry name" value="sigma70-ECF"/>
    <property type="match status" value="1"/>
</dbReference>
<evidence type="ECO:0000313" key="8">
    <source>
        <dbReference type="EMBL" id="MCU6763698.1"/>
    </source>
</evidence>
<accession>A0ABT2TN79</accession>
<reference evidence="8 9" key="1">
    <citation type="journal article" date="2021" name="ISME Commun">
        <title>Automated analysis of genomic sequences facilitates high-throughput and comprehensive description of bacteria.</title>
        <authorList>
            <person name="Hitch T.C.A."/>
        </authorList>
    </citation>
    <scope>NUCLEOTIDE SEQUENCE [LARGE SCALE GENOMIC DNA]</scope>
    <source>
        <strain evidence="8 9">Sanger_109</strain>
    </source>
</reference>
<gene>
    <name evidence="8" type="ORF">OCV88_15420</name>
</gene>
<evidence type="ECO:0000259" key="6">
    <source>
        <dbReference type="Pfam" id="PF04542"/>
    </source>
</evidence>